<evidence type="ECO:0000313" key="3">
    <source>
        <dbReference type="Proteomes" id="UP000000377"/>
    </source>
</evidence>
<dbReference type="HOGENOM" id="CLU_1642732_0_0_11"/>
<dbReference type="Proteomes" id="UP000000377">
    <property type="component" value="Chromosome"/>
</dbReference>
<organism evidence="2 3">
    <name type="scientific">Streptomyces bingchenggensis (strain BCW-1)</name>
    <dbReference type="NCBI Taxonomy" id="749414"/>
    <lineage>
        <taxon>Bacteria</taxon>
        <taxon>Bacillati</taxon>
        <taxon>Actinomycetota</taxon>
        <taxon>Actinomycetes</taxon>
        <taxon>Kitasatosporales</taxon>
        <taxon>Streptomycetaceae</taxon>
        <taxon>Streptomyces</taxon>
    </lineage>
</organism>
<dbReference type="KEGG" id="sbh:SBI_02040"/>
<proteinExistence type="predicted"/>
<dbReference type="EMBL" id="CP002047">
    <property type="protein sequence ID" value="ADI05161.1"/>
    <property type="molecule type" value="Genomic_DNA"/>
</dbReference>
<evidence type="ECO:0000313" key="2">
    <source>
        <dbReference type="EMBL" id="ADI05161.1"/>
    </source>
</evidence>
<name>D7BRJ8_STRBB</name>
<dbReference type="eggNOG" id="COG1028">
    <property type="taxonomic scope" value="Bacteria"/>
</dbReference>
<dbReference type="PATRIC" id="fig|749414.3.peg.2110"/>
<accession>D7BRJ8</accession>
<keyword evidence="3" id="KW-1185">Reference proteome</keyword>
<sequence>MRAQRPLLPGVRIESEPVGLHHTAGPRPELPPHVAASPGSKIPSRHPTSTTRKGHAFDEGTPVSVRDHRDEQLAQGWITADGTPADGFKTPAQGAATAVWAATSPLLDGHGGAYCQDCDVAEPTTTDDMLIGGVKPWPVDPAAAARLWELSSELTNLDAFS</sequence>
<dbReference type="AlphaFoldDB" id="D7BRJ8"/>
<evidence type="ECO:0000256" key="1">
    <source>
        <dbReference type="SAM" id="MobiDB-lite"/>
    </source>
</evidence>
<dbReference type="RefSeq" id="WP_014174640.1">
    <property type="nucleotide sequence ID" value="NC_016582.1"/>
</dbReference>
<dbReference type="Gene3D" id="3.40.50.720">
    <property type="entry name" value="NAD(P)-binding Rossmann-like Domain"/>
    <property type="match status" value="1"/>
</dbReference>
<reference evidence="2 3" key="1">
    <citation type="journal article" date="2010" name="J. Bacteriol.">
        <title>Genome sequence of the milbemycin-producing bacterium Streptomyces bingchenggensis.</title>
        <authorList>
            <person name="Wang X.J."/>
            <person name="Yan Y.J."/>
            <person name="Zhang B."/>
            <person name="An J."/>
            <person name="Wang J.J."/>
            <person name="Tian J."/>
            <person name="Jiang L."/>
            <person name="Chen Y.H."/>
            <person name="Huang S.X."/>
            <person name="Yin M."/>
            <person name="Zhang J."/>
            <person name="Gao A.L."/>
            <person name="Liu C.X."/>
            <person name="Zhu Z.X."/>
            <person name="Xiang W.S."/>
        </authorList>
    </citation>
    <scope>NUCLEOTIDE SEQUENCE [LARGE SCALE GENOMIC DNA]</scope>
    <source>
        <strain evidence="2 3">BCW-1</strain>
    </source>
</reference>
<protein>
    <submittedName>
        <fullName evidence="2">Oxidoreductase</fullName>
    </submittedName>
</protein>
<dbReference type="STRING" id="749414.SBI_02040"/>
<gene>
    <name evidence="2" type="ordered locus">SBI_02040</name>
</gene>
<feature type="region of interest" description="Disordered" evidence="1">
    <location>
        <begin position="1"/>
        <end position="62"/>
    </location>
</feature>